<protein>
    <submittedName>
        <fullName evidence="1">Uncharacterized protein</fullName>
    </submittedName>
</protein>
<sequence length="80" mass="9122">MPKGFAEKLKQNIRYLKESLSKFMGSSEKLVLLCNKEDVDLVVKAAREAFDLGPWPRMSGLQLSPTFVYPPELQICYVMP</sequence>
<dbReference type="Proteomes" id="UP001497480">
    <property type="component" value="Unassembled WGS sequence"/>
</dbReference>
<comment type="caution">
    <text evidence="1">The sequence shown here is derived from an EMBL/GenBank/DDBJ whole genome shotgun (WGS) entry which is preliminary data.</text>
</comment>
<keyword evidence="2" id="KW-1185">Reference proteome</keyword>
<evidence type="ECO:0000313" key="2">
    <source>
        <dbReference type="Proteomes" id="UP001497480"/>
    </source>
</evidence>
<gene>
    <name evidence="1" type="ORF">LLUT_LOCUS558</name>
</gene>
<dbReference type="AlphaFoldDB" id="A0AAV1VRP8"/>
<organism evidence="1 2">
    <name type="scientific">Lupinus luteus</name>
    <name type="common">European yellow lupine</name>
    <dbReference type="NCBI Taxonomy" id="3873"/>
    <lineage>
        <taxon>Eukaryota</taxon>
        <taxon>Viridiplantae</taxon>
        <taxon>Streptophyta</taxon>
        <taxon>Embryophyta</taxon>
        <taxon>Tracheophyta</taxon>
        <taxon>Spermatophyta</taxon>
        <taxon>Magnoliopsida</taxon>
        <taxon>eudicotyledons</taxon>
        <taxon>Gunneridae</taxon>
        <taxon>Pentapetalae</taxon>
        <taxon>rosids</taxon>
        <taxon>fabids</taxon>
        <taxon>Fabales</taxon>
        <taxon>Fabaceae</taxon>
        <taxon>Papilionoideae</taxon>
        <taxon>50 kb inversion clade</taxon>
        <taxon>genistoids sensu lato</taxon>
        <taxon>core genistoids</taxon>
        <taxon>Genisteae</taxon>
        <taxon>Lupinus</taxon>
    </lineage>
</organism>
<proteinExistence type="predicted"/>
<evidence type="ECO:0000313" key="1">
    <source>
        <dbReference type="EMBL" id="CAL0299498.1"/>
    </source>
</evidence>
<dbReference type="EMBL" id="CAXHTB010000001">
    <property type="protein sequence ID" value="CAL0299498.1"/>
    <property type="molecule type" value="Genomic_DNA"/>
</dbReference>
<reference evidence="1 2" key="1">
    <citation type="submission" date="2024-03" db="EMBL/GenBank/DDBJ databases">
        <authorList>
            <person name="Martinez-Hernandez J."/>
        </authorList>
    </citation>
    <scope>NUCLEOTIDE SEQUENCE [LARGE SCALE GENOMIC DNA]</scope>
</reference>
<name>A0AAV1VRP8_LUPLU</name>
<accession>A0AAV1VRP8</accession>